<evidence type="ECO:0000313" key="3">
    <source>
        <dbReference type="Proteomes" id="UP000830167"/>
    </source>
</evidence>
<dbReference type="InterPro" id="IPR001387">
    <property type="entry name" value="Cro/C1-type_HTH"/>
</dbReference>
<sequence>MRQKLRQARTAKGMSYRDVATIVGITERAYRYIENGERGVSLGVAYKLEDLFGIKSRELLVQDCNTDSSNSSAMEQATTA</sequence>
<dbReference type="Pfam" id="PF01381">
    <property type="entry name" value="HTH_3"/>
    <property type="match status" value="1"/>
</dbReference>
<dbReference type="RefSeq" id="WP_347437536.1">
    <property type="nucleotide sequence ID" value="NZ_CP089291.1"/>
</dbReference>
<dbReference type="Gene3D" id="1.10.260.40">
    <property type="entry name" value="lambda repressor-like DNA-binding domains"/>
    <property type="match status" value="1"/>
</dbReference>
<dbReference type="PROSITE" id="PS50943">
    <property type="entry name" value="HTH_CROC1"/>
    <property type="match status" value="1"/>
</dbReference>
<organism evidence="2 3">
    <name type="scientific">Fodinisporobacter ferrooxydans</name>
    <dbReference type="NCBI Taxonomy" id="2901836"/>
    <lineage>
        <taxon>Bacteria</taxon>
        <taxon>Bacillati</taxon>
        <taxon>Bacillota</taxon>
        <taxon>Bacilli</taxon>
        <taxon>Bacillales</taxon>
        <taxon>Alicyclobacillaceae</taxon>
        <taxon>Fodinisporobacter</taxon>
    </lineage>
</organism>
<evidence type="ECO:0000313" key="2">
    <source>
        <dbReference type="EMBL" id="UOF90840.1"/>
    </source>
</evidence>
<keyword evidence="3" id="KW-1185">Reference proteome</keyword>
<dbReference type="SMART" id="SM00530">
    <property type="entry name" value="HTH_XRE"/>
    <property type="match status" value="1"/>
</dbReference>
<dbReference type="CDD" id="cd00093">
    <property type="entry name" value="HTH_XRE"/>
    <property type="match status" value="1"/>
</dbReference>
<dbReference type="Proteomes" id="UP000830167">
    <property type="component" value="Chromosome"/>
</dbReference>
<protein>
    <submittedName>
        <fullName evidence="2">Helix-turn-helix transcriptional regulator</fullName>
    </submittedName>
</protein>
<proteinExistence type="predicted"/>
<dbReference type="SUPFAM" id="SSF47413">
    <property type="entry name" value="lambda repressor-like DNA-binding domains"/>
    <property type="match status" value="1"/>
</dbReference>
<reference evidence="2" key="1">
    <citation type="submission" date="2021-12" db="EMBL/GenBank/DDBJ databases">
        <title>Alicyclobacillaceae gen. nov., sp. nov., isolated from chalcocite enrichment system.</title>
        <authorList>
            <person name="Jiang Z."/>
        </authorList>
    </citation>
    <scope>NUCLEOTIDE SEQUENCE</scope>
    <source>
        <strain evidence="2">MYW30-H2</strain>
    </source>
</reference>
<feature type="domain" description="HTH cro/C1-type" evidence="1">
    <location>
        <begin position="5"/>
        <end position="59"/>
    </location>
</feature>
<evidence type="ECO:0000259" key="1">
    <source>
        <dbReference type="PROSITE" id="PS50943"/>
    </source>
</evidence>
<accession>A0ABY4CSJ3</accession>
<dbReference type="InterPro" id="IPR010982">
    <property type="entry name" value="Lambda_DNA-bd_dom_sf"/>
</dbReference>
<name>A0ABY4CSJ3_9BACL</name>
<gene>
    <name evidence="2" type="ORF">LSG31_00715</name>
</gene>
<dbReference type="EMBL" id="CP089291">
    <property type="protein sequence ID" value="UOF90840.1"/>
    <property type="molecule type" value="Genomic_DNA"/>
</dbReference>